<proteinExistence type="inferred from homology"/>
<gene>
    <name evidence="7" type="ORF">F8O05_05050</name>
</gene>
<evidence type="ECO:0000256" key="4">
    <source>
        <dbReference type="ARBA" id="ARBA00022801"/>
    </source>
</evidence>
<dbReference type="Gene3D" id="3.40.630.10">
    <property type="entry name" value="Zn peptidases"/>
    <property type="match status" value="1"/>
</dbReference>
<comment type="similarity">
    <text evidence="2">Belongs to the peptidase M20A family.</text>
</comment>
<dbReference type="InterPro" id="IPR036264">
    <property type="entry name" value="Bact_exopeptidase_dim_dom"/>
</dbReference>
<dbReference type="GO" id="GO:0046872">
    <property type="term" value="F:metal ion binding"/>
    <property type="evidence" value="ECO:0007669"/>
    <property type="project" value="UniProtKB-KW"/>
</dbReference>
<feature type="domain" description="Peptidase M20 dimerisation" evidence="6">
    <location>
        <begin position="196"/>
        <end position="329"/>
    </location>
</feature>
<dbReference type="PROSITE" id="PS00759">
    <property type="entry name" value="ARGE_DAPE_CPG2_2"/>
    <property type="match status" value="1"/>
</dbReference>
<dbReference type="InterPro" id="IPR002933">
    <property type="entry name" value="Peptidase_M20"/>
</dbReference>
<dbReference type="InterPro" id="IPR050072">
    <property type="entry name" value="Peptidase_M20A"/>
</dbReference>
<sequence length="438" mass="47470">MTSENALLQDPTVVATRDLIRINTTNWGGGKSEGEREAAEYLEARLKGMGLETTVFESEPRRTSVVARVAGRNPDKPALVVHGHTDVVPSNAADWSVDPFRAEVKDGCIWGRGAVDMKNMDAMIVTALEQIQAQGQQPERDLIIAFFADEEDGGKLGAHYAVTEFPELFAGATEAISEVGGYSVAVDGKRAYLLQTGEKGMLWFRLRSKRLAGHGSRFIAREDNAVTALAEALVRLTKHDWSMRLTETTRGTIEALCVLTGEDPTQISPDEIVLRTGSASSWLTASLRTTVNPTMLDAGYKVNVIPAEAMVAIDARPLPGEEGAFLEQVREIVGPDIEVEIDWEFLGTEAPSSGPLVDAALGALDRHDPGAIIIPYLLPAGTDNKSLARLGINGYGFAPLKLPLDLDFPAMFHGVDERVPLESLVFGREVLADFLLSY</sequence>
<evidence type="ECO:0000259" key="6">
    <source>
        <dbReference type="Pfam" id="PF07687"/>
    </source>
</evidence>
<dbReference type="PANTHER" id="PTHR43808:SF8">
    <property type="entry name" value="PEPTIDASE M20 DIMERISATION DOMAIN-CONTAINING PROTEIN"/>
    <property type="match status" value="1"/>
</dbReference>
<evidence type="ECO:0000256" key="1">
    <source>
        <dbReference type="ARBA" id="ARBA00001947"/>
    </source>
</evidence>
<dbReference type="Pfam" id="PF07687">
    <property type="entry name" value="M20_dimer"/>
    <property type="match status" value="1"/>
</dbReference>
<keyword evidence="8" id="KW-1185">Reference proteome</keyword>
<evidence type="ECO:0000256" key="2">
    <source>
        <dbReference type="ARBA" id="ARBA00006247"/>
    </source>
</evidence>
<dbReference type="SUPFAM" id="SSF53187">
    <property type="entry name" value="Zn-dependent exopeptidases"/>
    <property type="match status" value="1"/>
</dbReference>
<dbReference type="Pfam" id="PF01546">
    <property type="entry name" value="Peptidase_M20"/>
    <property type="match status" value="1"/>
</dbReference>
<protein>
    <submittedName>
        <fullName evidence="7">M20/M25/M40 family metallo-hydrolase</fullName>
    </submittedName>
</protein>
<dbReference type="RefSeq" id="WP_158051651.1">
    <property type="nucleotide sequence ID" value="NZ_WBKB01000002.1"/>
</dbReference>
<dbReference type="PANTHER" id="PTHR43808">
    <property type="entry name" value="ACETYLORNITHINE DEACETYLASE"/>
    <property type="match status" value="1"/>
</dbReference>
<keyword evidence="3" id="KW-0479">Metal-binding</keyword>
<accession>A0A7J5BD51</accession>
<dbReference type="EMBL" id="WBKB01000002">
    <property type="protein sequence ID" value="KAB1644148.1"/>
    <property type="molecule type" value="Genomic_DNA"/>
</dbReference>
<evidence type="ECO:0000256" key="5">
    <source>
        <dbReference type="ARBA" id="ARBA00022833"/>
    </source>
</evidence>
<name>A0A7J5BD51_9MICO</name>
<evidence type="ECO:0000313" key="7">
    <source>
        <dbReference type="EMBL" id="KAB1644148.1"/>
    </source>
</evidence>
<dbReference type="AlphaFoldDB" id="A0A7J5BD51"/>
<dbReference type="Gene3D" id="1.10.150.900">
    <property type="match status" value="1"/>
</dbReference>
<reference evidence="7 8" key="1">
    <citation type="submission" date="2019-09" db="EMBL/GenBank/DDBJ databases">
        <title>Phylogeny of genus Pseudoclavibacter and closely related genus.</title>
        <authorList>
            <person name="Li Y."/>
        </authorList>
    </citation>
    <scope>NUCLEOTIDE SEQUENCE [LARGE SCALE GENOMIC DNA]</scope>
    <source>
        <strain evidence="7 8">KCTC 13959</strain>
    </source>
</reference>
<comment type="caution">
    <text evidence="7">The sequence shown here is derived from an EMBL/GenBank/DDBJ whole genome shotgun (WGS) entry which is preliminary data.</text>
</comment>
<dbReference type="FunFam" id="1.10.150.900:FF:000002">
    <property type="entry name" value="M20/M25/M40 family peptidase"/>
    <property type="match status" value="1"/>
</dbReference>
<dbReference type="PIRSF" id="PIRSF036696">
    <property type="entry name" value="ACY-1"/>
    <property type="match status" value="1"/>
</dbReference>
<evidence type="ECO:0000256" key="3">
    <source>
        <dbReference type="ARBA" id="ARBA00022723"/>
    </source>
</evidence>
<dbReference type="InterPro" id="IPR001261">
    <property type="entry name" value="ArgE/DapE_CS"/>
</dbReference>
<dbReference type="Proteomes" id="UP000433493">
    <property type="component" value="Unassembled WGS sequence"/>
</dbReference>
<dbReference type="NCBIfam" id="NF005913">
    <property type="entry name" value="PRK07906.1"/>
    <property type="match status" value="1"/>
</dbReference>
<dbReference type="OrthoDB" id="7055905at2"/>
<evidence type="ECO:0000313" key="8">
    <source>
        <dbReference type="Proteomes" id="UP000433493"/>
    </source>
</evidence>
<organism evidence="7 8">
    <name type="scientific">Gulosibacter chungangensis</name>
    <dbReference type="NCBI Taxonomy" id="979746"/>
    <lineage>
        <taxon>Bacteria</taxon>
        <taxon>Bacillati</taxon>
        <taxon>Actinomycetota</taxon>
        <taxon>Actinomycetes</taxon>
        <taxon>Micrococcales</taxon>
        <taxon>Microbacteriaceae</taxon>
        <taxon>Gulosibacter</taxon>
    </lineage>
</organism>
<dbReference type="InterPro" id="IPR011650">
    <property type="entry name" value="Peptidase_M20_dimer"/>
</dbReference>
<dbReference type="SUPFAM" id="SSF55031">
    <property type="entry name" value="Bacterial exopeptidase dimerisation domain"/>
    <property type="match status" value="1"/>
</dbReference>
<dbReference type="GO" id="GO:0016787">
    <property type="term" value="F:hydrolase activity"/>
    <property type="evidence" value="ECO:0007669"/>
    <property type="project" value="UniProtKB-KW"/>
</dbReference>
<dbReference type="Gene3D" id="3.30.70.360">
    <property type="match status" value="1"/>
</dbReference>
<comment type="cofactor">
    <cofactor evidence="1">
        <name>Zn(2+)</name>
        <dbReference type="ChEBI" id="CHEBI:29105"/>
    </cofactor>
</comment>
<keyword evidence="4 7" id="KW-0378">Hydrolase</keyword>
<keyword evidence="5" id="KW-0862">Zinc</keyword>